<dbReference type="GeneID" id="10837155"/>
<gene>
    <name evidence="1" type="ordered locus">PYCH_05790</name>
</gene>
<evidence type="ECO:0000313" key="1">
    <source>
        <dbReference type="EMBL" id="AEH24267.1"/>
    </source>
</evidence>
<dbReference type="SUPFAM" id="SSF111057">
    <property type="entry name" value="Hypothetical protein PF0899"/>
    <property type="match status" value="1"/>
</dbReference>
<sequence>MVENVRGELIRVLSAVEEKANELKMDGFEPDVVLFGREAYNFLSSLVKSELGGEELPTELSGLKIVILDELRGYAVVIDSKALGFALGAARRIRIVG</sequence>
<keyword evidence="2" id="KW-1185">Reference proteome</keyword>
<evidence type="ECO:0000313" key="2">
    <source>
        <dbReference type="Proteomes" id="UP000008386"/>
    </source>
</evidence>
<reference evidence="1 2" key="1">
    <citation type="journal article" date="2011" name="J. Bacteriol.">
        <title>Complete genome sequence of the obligate piezophilic hyperthermophilic archaeon Pyrococcus yayanosii CH1.</title>
        <authorList>
            <person name="Jun X."/>
            <person name="Lupeng L."/>
            <person name="Minjuan X."/>
            <person name="Oger P."/>
            <person name="Fengping W."/>
            <person name="Jebbar M."/>
            <person name="Xiang X."/>
        </authorList>
    </citation>
    <scope>NUCLEOTIDE SEQUENCE [LARGE SCALE GENOMIC DNA]</scope>
    <source>
        <strain evidence="2">CH1 / JCM 16557</strain>
    </source>
</reference>
<dbReference type="AlphaFoldDB" id="F8AI40"/>
<dbReference type="Pfam" id="PF08967">
    <property type="entry name" value="ENCP4"/>
    <property type="match status" value="1"/>
</dbReference>
<accession>F8AI40</accession>
<dbReference type="eggNOG" id="arCOG03807">
    <property type="taxonomic scope" value="Archaea"/>
</dbReference>
<organism evidence="1 2">
    <name type="scientific">Pyrococcus yayanosii (strain CH1 / JCM 16557)</name>
    <dbReference type="NCBI Taxonomy" id="529709"/>
    <lineage>
        <taxon>Archaea</taxon>
        <taxon>Methanobacteriati</taxon>
        <taxon>Methanobacteriota</taxon>
        <taxon>Thermococci</taxon>
        <taxon>Thermococcales</taxon>
        <taxon>Thermococcaceae</taxon>
        <taxon>Pyrococcus</taxon>
    </lineage>
</organism>
<dbReference type="Proteomes" id="UP000008386">
    <property type="component" value="Chromosome"/>
</dbReference>
<name>F8AI40_PYRYC</name>
<dbReference type="Gene3D" id="3.30.2320.10">
    <property type="entry name" value="hypothetical protein PF0899 domain"/>
    <property type="match status" value="1"/>
</dbReference>
<protein>
    <submittedName>
        <fullName evidence="1">Uncharacterized protein</fullName>
    </submittedName>
</protein>
<dbReference type="KEGG" id="pya:PYCH_05790"/>
<dbReference type="NCBIfam" id="NF041190">
    <property type="entry name" value="encap_f4a"/>
    <property type="match status" value="1"/>
</dbReference>
<dbReference type="InterPro" id="IPR014418">
    <property type="entry name" value="ENCP4"/>
</dbReference>
<dbReference type="InterPro" id="IPR036216">
    <property type="entry name" value="ENCP4_sf"/>
</dbReference>
<proteinExistence type="predicted"/>
<dbReference type="RefSeq" id="WP_013905324.1">
    <property type="nucleotide sequence ID" value="NC_015680.1"/>
</dbReference>
<dbReference type="HOGENOM" id="CLU_2366334_0_0_2"/>
<dbReference type="EMBL" id="CP002779">
    <property type="protein sequence ID" value="AEH24267.1"/>
    <property type="molecule type" value="Genomic_DNA"/>
</dbReference>
<dbReference type="STRING" id="529709.PYCH_05790"/>
<dbReference type="PIRSF" id="PIRSF004604">
    <property type="entry name" value="UCP004604"/>
    <property type="match status" value="1"/>
</dbReference>